<dbReference type="Pfam" id="PF01740">
    <property type="entry name" value="STAS"/>
    <property type="match status" value="1"/>
</dbReference>
<accession>A0ABP3QVF3</accession>
<comment type="caution">
    <text evidence="4">The sequence shown here is derived from an EMBL/GenBank/DDBJ whole genome shotgun (WGS) entry which is preliminary data.</text>
</comment>
<comment type="similarity">
    <text evidence="1 2">Belongs to the anti-sigma-factor antagonist family.</text>
</comment>
<evidence type="ECO:0000313" key="5">
    <source>
        <dbReference type="Proteomes" id="UP001500668"/>
    </source>
</evidence>
<reference evidence="5" key="1">
    <citation type="journal article" date="2019" name="Int. J. Syst. Evol. Microbiol.">
        <title>The Global Catalogue of Microorganisms (GCM) 10K type strain sequencing project: providing services to taxonomists for standard genome sequencing and annotation.</title>
        <authorList>
            <consortium name="The Broad Institute Genomics Platform"/>
            <consortium name="The Broad Institute Genome Sequencing Center for Infectious Disease"/>
            <person name="Wu L."/>
            <person name="Ma J."/>
        </authorList>
    </citation>
    <scope>NUCLEOTIDE SEQUENCE [LARGE SCALE GENOMIC DNA]</scope>
    <source>
        <strain evidence="5">JCM 5067</strain>
    </source>
</reference>
<dbReference type="EMBL" id="BAAACA010000014">
    <property type="protein sequence ID" value="GAA0598233.1"/>
    <property type="molecule type" value="Genomic_DNA"/>
</dbReference>
<dbReference type="PANTHER" id="PTHR33495">
    <property type="entry name" value="ANTI-SIGMA FACTOR ANTAGONIST TM_1081-RELATED-RELATED"/>
    <property type="match status" value="1"/>
</dbReference>
<evidence type="ECO:0000256" key="1">
    <source>
        <dbReference type="ARBA" id="ARBA00009013"/>
    </source>
</evidence>
<gene>
    <name evidence="4" type="ORF">GCM10010394_29750</name>
</gene>
<evidence type="ECO:0000256" key="2">
    <source>
        <dbReference type="RuleBase" id="RU003749"/>
    </source>
</evidence>
<dbReference type="SUPFAM" id="SSF52091">
    <property type="entry name" value="SpoIIaa-like"/>
    <property type="match status" value="1"/>
</dbReference>
<protein>
    <recommendedName>
        <fullName evidence="2">Anti-sigma factor antagonist</fullName>
    </recommendedName>
</protein>
<dbReference type="RefSeq" id="WP_344074045.1">
    <property type="nucleotide sequence ID" value="NZ_BAAACA010000014.1"/>
</dbReference>
<evidence type="ECO:0000259" key="3">
    <source>
        <dbReference type="PROSITE" id="PS50801"/>
    </source>
</evidence>
<dbReference type="InterPro" id="IPR036513">
    <property type="entry name" value="STAS_dom_sf"/>
</dbReference>
<evidence type="ECO:0000313" key="4">
    <source>
        <dbReference type="EMBL" id="GAA0598233.1"/>
    </source>
</evidence>
<dbReference type="Proteomes" id="UP001500668">
    <property type="component" value="Unassembled WGS sequence"/>
</dbReference>
<dbReference type="NCBIfam" id="TIGR00377">
    <property type="entry name" value="ant_ant_sig"/>
    <property type="match status" value="1"/>
</dbReference>
<sequence length="125" mass="13463">MVTVLPDFAPPSRVYRMHGHTVLALCGEIDIATAVEVVPYLEAATAPYEPRVVIDLTAVTFFDCSGLRLLSSARRRVRARHGSLTVVCAHPFTLRILALSGLGPALHLVPTLEEAVRPPAPAGRD</sequence>
<dbReference type="CDD" id="cd07043">
    <property type="entry name" value="STAS_anti-anti-sigma_factors"/>
    <property type="match status" value="1"/>
</dbReference>
<dbReference type="PANTHER" id="PTHR33495:SF2">
    <property type="entry name" value="ANTI-SIGMA FACTOR ANTAGONIST TM_1081-RELATED"/>
    <property type="match status" value="1"/>
</dbReference>
<keyword evidence="5" id="KW-1185">Reference proteome</keyword>
<proteinExistence type="inferred from homology"/>
<dbReference type="PROSITE" id="PS50801">
    <property type="entry name" value="STAS"/>
    <property type="match status" value="1"/>
</dbReference>
<dbReference type="Gene3D" id="3.30.750.24">
    <property type="entry name" value="STAS domain"/>
    <property type="match status" value="1"/>
</dbReference>
<name>A0ABP3QVF3_9ACTN</name>
<organism evidence="4 5">
    <name type="scientific">Streptomyces crystallinus</name>
    <dbReference type="NCBI Taxonomy" id="68191"/>
    <lineage>
        <taxon>Bacteria</taxon>
        <taxon>Bacillati</taxon>
        <taxon>Actinomycetota</taxon>
        <taxon>Actinomycetes</taxon>
        <taxon>Kitasatosporales</taxon>
        <taxon>Streptomycetaceae</taxon>
        <taxon>Streptomyces</taxon>
    </lineage>
</organism>
<dbReference type="InterPro" id="IPR003658">
    <property type="entry name" value="Anti-sigma_ant"/>
</dbReference>
<feature type="domain" description="STAS" evidence="3">
    <location>
        <begin position="10"/>
        <end position="119"/>
    </location>
</feature>
<dbReference type="InterPro" id="IPR002645">
    <property type="entry name" value="STAS_dom"/>
</dbReference>